<feature type="binding site" evidence="12">
    <location>
        <position position="188"/>
    </location>
    <ligand>
        <name>FMN</name>
        <dbReference type="ChEBI" id="CHEBI:58210"/>
    </ligand>
</feature>
<feature type="binding site" evidence="12">
    <location>
        <position position="44"/>
    </location>
    <ligand>
        <name>FMN</name>
        <dbReference type="ChEBI" id="CHEBI:58210"/>
    </ligand>
</feature>
<evidence type="ECO:0000256" key="12">
    <source>
        <dbReference type="HAMAP-Rule" id="MF_00224"/>
    </source>
</evidence>
<dbReference type="UniPathway" id="UPA00070"/>
<comment type="cofactor">
    <cofactor evidence="12">
        <name>FMN</name>
        <dbReference type="ChEBI" id="CHEBI:58210"/>
    </cofactor>
    <text evidence="12">Binds 1 FMN per subunit.</text>
</comment>
<comment type="function">
    <text evidence="1">Catalyzes the conversion of dihydroorotate to orotate with NAD(+) as electron acceptor.</text>
</comment>
<dbReference type="NCBIfam" id="NF005574">
    <property type="entry name" value="PRK07259.1"/>
    <property type="match status" value="1"/>
</dbReference>
<evidence type="ECO:0000256" key="5">
    <source>
        <dbReference type="ARBA" id="ARBA00011669"/>
    </source>
</evidence>
<keyword evidence="9 12" id="KW-0665">Pyrimidine biosynthesis</keyword>
<dbReference type="InterPro" id="IPR012135">
    <property type="entry name" value="Dihydroorotate_DH_1_2"/>
</dbReference>
<dbReference type="PANTHER" id="PTHR43073">
    <property type="entry name" value="DIHYDROPYRIMIDINE DEHYDROGENASE [NADP(+)]"/>
    <property type="match status" value="1"/>
</dbReference>
<dbReference type="EC" id="1.3.-.-" evidence="12"/>
<evidence type="ECO:0000256" key="3">
    <source>
        <dbReference type="ARBA" id="ARBA00004715"/>
    </source>
</evidence>
<accession>A0A075GSN2</accession>
<evidence type="ECO:0000256" key="9">
    <source>
        <dbReference type="ARBA" id="ARBA00022975"/>
    </source>
</evidence>
<dbReference type="EMBL" id="KF900756">
    <property type="protein sequence ID" value="AIF05985.1"/>
    <property type="molecule type" value="Genomic_DNA"/>
</dbReference>
<name>A0A075GSN2_9EURY</name>
<feature type="active site" description="Nucleophile" evidence="12">
    <location>
        <position position="151"/>
    </location>
</feature>
<comment type="subunit">
    <text evidence="5">Heterotetramer of 2 PyrK and 2 PyrD type B subunits.</text>
</comment>
<dbReference type="InterPro" id="IPR049622">
    <property type="entry name" value="Dihydroorotate_DH_I"/>
</dbReference>
<keyword evidence="6 12" id="KW-0963">Cytoplasm</keyword>
<evidence type="ECO:0000256" key="10">
    <source>
        <dbReference type="ARBA" id="ARBA00023002"/>
    </source>
</evidence>
<dbReference type="InterPro" id="IPR005720">
    <property type="entry name" value="Dihydroorotate_DH_cat"/>
</dbReference>
<dbReference type="InterPro" id="IPR033888">
    <property type="entry name" value="DHOD_1B"/>
</dbReference>
<organism evidence="14">
    <name type="scientific">uncultured marine group II/III euryarchaeote KM3_18_D06</name>
    <dbReference type="NCBI Taxonomy" id="1457956"/>
    <lineage>
        <taxon>Archaea</taxon>
        <taxon>Methanobacteriati</taxon>
        <taxon>Methanobacteriota</taxon>
        <taxon>environmental samples</taxon>
    </lineage>
</organism>
<reference evidence="14" key="1">
    <citation type="journal article" date="2014" name="Genome Biol. Evol.">
        <title>Pangenome evidence for extensive interdomain horizontal transfer affecting lineage core and shell genes in uncultured planktonic thaumarchaeota and euryarchaeota.</title>
        <authorList>
            <person name="Deschamps P."/>
            <person name="Zivanovic Y."/>
            <person name="Moreira D."/>
            <person name="Rodriguez-Valera F."/>
            <person name="Lopez-Garcia P."/>
        </authorList>
    </citation>
    <scope>NUCLEOTIDE SEQUENCE</scope>
</reference>
<dbReference type="GO" id="GO:0005737">
    <property type="term" value="C:cytoplasm"/>
    <property type="evidence" value="ECO:0007669"/>
    <property type="project" value="UniProtKB-SubCell"/>
</dbReference>
<dbReference type="PIRSF" id="PIRSF000164">
    <property type="entry name" value="DHO_oxidase"/>
    <property type="match status" value="1"/>
</dbReference>
<dbReference type="NCBIfam" id="TIGR01037">
    <property type="entry name" value="pyrD_sub1_fam"/>
    <property type="match status" value="1"/>
</dbReference>
<keyword evidence="7 12" id="KW-0285">Flavoprotein</keyword>
<evidence type="ECO:0000259" key="13">
    <source>
        <dbReference type="Pfam" id="PF01180"/>
    </source>
</evidence>
<dbReference type="SUPFAM" id="SSF51395">
    <property type="entry name" value="FMN-linked oxidoreductases"/>
    <property type="match status" value="1"/>
</dbReference>
<feature type="binding site" evidence="12">
    <location>
        <begin position="272"/>
        <end position="273"/>
    </location>
    <ligand>
        <name>FMN</name>
        <dbReference type="ChEBI" id="CHEBI:58210"/>
    </ligand>
</feature>
<dbReference type="InterPro" id="IPR024920">
    <property type="entry name" value="Dihydroorotate_DH_1"/>
</dbReference>
<evidence type="ECO:0000256" key="11">
    <source>
        <dbReference type="ARBA" id="ARBA00048996"/>
    </source>
</evidence>
<feature type="domain" description="Dihydroorotate dehydrogenase catalytic" evidence="13">
    <location>
        <begin position="29"/>
        <end position="316"/>
    </location>
</feature>
<feature type="binding site" evidence="12">
    <location>
        <begin position="215"/>
        <end position="216"/>
    </location>
    <ligand>
        <name>substrate</name>
    </ligand>
</feature>
<dbReference type="GO" id="GO:0044205">
    <property type="term" value="P:'de novo' UMP biosynthetic process"/>
    <property type="evidence" value="ECO:0007669"/>
    <property type="project" value="UniProtKB-UniRule"/>
</dbReference>
<feature type="binding site" evidence="12">
    <location>
        <position position="148"/>
    </location>
    <ligand>
        <name>substrate</name>
    </ligand>
</feature>
<keyword evidence="8 12" id="KW-0288">FMN</keyword>
<dbReference type="InterPro" id="IPR013785">
    <property type="entry name" value="Aldolase_TIM"/>
</dbReference>
<feature type="binding site" evidence="12">
    <location>
        <position position="148"/>
    </location>
    <ligand>
        <name>FMN</name>
        <dbReference type="ChEBI" id="CHEBI:58210"/>
    </ligand>
</feature>
<feature type="binding site" evidence="12">
    <location>
        <begin position="68"/>
        <end position="69"/>
    </location>
    <ligand>
        <name>FMN</name>
        <dbReference type="ChEBI" id="CHEBI:58210"/>
    </ligand>
</feature>
<comment type="catalytic activity">
    <reaction evidence="12">
        <text>(S)-dihydroorotate + A = orotate + AH2</text>
        <dbReference type="Rhea" id="RHEA:18073"/>
        <dbReference type="ChEBI" id="CHEBI:13193"/>
        <dbReference type="ChEBI" id="CHEBI:17499"/>
        <dbReference type="ChEBI" id="CHEBI:30839"/>
        <dbReference type="ChEBI" id="CHEBI:30864"/>
    </reaction>
</comment>
<comment type="caution">
    <text evidence="12">Lacks conserved residue(s) required for the propagation of feature annotation.</text>
</comment>
<feature type="binding site" evidence="12">
    <location>
        <begin position="93"/>
        <end position="97"/>
    </location>
    <ligand>
        <name>substrate</name>
    </ligand>
</feature>
<protein>
    <recommendedName>
        <fullName evidence="12">Dihydroorotate dehydrogenase</fullName>
        <shortName evidence="12">DHOD</shortName>
        <shortName evidence="12">DHODase</shortName>
        <shortName evidence="12">DHOdehase</shortName>
        <ecNumber evidence="12">1.3.-.-</ecNumber>
    </recommendedName>
</protein>
<dbReference type="FunFam" id="3.20.20.70:FF:000027">
    <property type="entry name" value="Dihydropyrimidine dehydrogenase [NADP(+)]"/>
    <property type="match status" value="1"/>
</dbReference>
<evidence type="ECO:0000256" key="8">
    <source>
        <dbReference type="ARBA" id="ARBA00022643"/>
    </source>
</evidence>
<evidence type="ECO:0000256" key="2">
    <source>
        <dbReference type="ARBA" id="ARBA00004496"/>
    </source>
</evidence>
<sequence>MKSYACRCDGTLEEYRQNGEGSRMADIGVDIPGLSMSNPLMLASGIQGGSAAALHRVSASGAGGLVSKSIGPLPREMYPGPVCVEAMDSVILNAMGLPNPGADKFAEVVKGEDFAKPMLVSIFGGDAEGYVEVAKKMANAGASCLELNLSCPHAKPGSRALIIGQQPELIREVVAAVKDAVDIPVYAKLSPNTTNIVVEAEAAVSAGADGLALINTVSAIEVDPFAGRPVIGNLLCGMSGPAIRPIAQRKVAEISLAMRRGEIPEVPILGIGGITTGLDVARFIMLGASAVQIGSALVWGDVDVFGQIESELAEFMTQNGYADLESMRGIALDSLEGLS</sequence>
<evidence type="ECO:0000256" key="1">
    <source>
        <dbReference type="ARBA" id="ARBA00003616"/>
    </source>
</evidence>
<gene>
    <name evidence="12 14" type="primary">pyrD</name>
</gene>
<dbReference type="Pfam" id="PF01180">
    <property type="entry name" value="DHO_dh"/>
    <property type="match status" value="1"/>
</dbReference>
<dbReference type="GO" id="GO:0004589">
    <property type="term" value="F:dihydroorotate dehydrogenase (NAD+) activity"/>
    <property type="evidence" value="ECO:0007669"/>
    <property type="project" value="UniProtKB-EC"/>
</dbReference>
<dbReference type="HAMAP" id="MF_00224">
    <property type="entry name" value="DHO_dh_type1"/>
    <property type="match status" value="1"/>
</dbReference>
<proteinExistence type="inferred from homology"/>
<feature type="binding site" evidence="12">
    <location>
        <begin position="294"/>
        <end position="295"/>
    </location>
    <ligand>
        <name>FMN</name>
        <dbReference type="ChEBI" id="CHEBI:58210"/>
    </ligand>
</feature>
<feature type="binding site" evidence="12">
    <location>
        <position position="240"/>
    </location>
    <ligand>
        <name>FMN</name>
        <dbReference type="ChEBI" id="CHEBI:58210"/>
    </ligand>
</feature>
<comment type="pathway">
    <text evidence="3">Pyrimidine metabolism; UMP biosynthesis via de novo pathway; orotate from (S)-dihydroorotate (NAD(+) route): step 1/1.</text>
</comment>
<dbReference type="GO" id="GO:0050661">
    <property type="term" value="F:NADP binding"/>
    <property type="evidence" value="ECO:0007669"/>
    <property type="project" value="TreeGrafter"/>
</dbReference>
<dbReference type="AlphaFoldDB" id="A0A075GSN2"/>
<comment type="catalytic activity">
    <reaction evidence="11">
        <text>(S)-dihydroorotate + NAD(+) = orotate + NADH + H(+)</text>
        <dbReference type="Rhea" id="RHEA:13513"/>
        <dbReference type="ChEBI" id="CHEBI:15378"/>
        <dbReference type="ChEBI" id="CHEBI:30839"/>
        <dbReference type="ChEBI" id="CHEBI:30864"/>
        <dbReference type="ChEBI" id="CHEBI:57540"/>
        <dbReference type="ChEBI" id="CHEBI:57945"/>
        <dbReference type="EC" id="1.3.1.14"/>
    </reaction>
</comment>
<dbReference type="Gene3D" id="3.20.20.70">
    <property type="entry name" value="Aldolase class I"/>
    <property type="match status" value="1"/>
</dbReference>
<feature type="binding site" evidence="12">
    <location>
        <position position="214"/>
    </location>
    <ligand>
        <name>FMN</name>
        <dbReference type="ChEBI" id="CHEBI:58210"/>
    </ligand>
</feature>
<feature type="binding site" evidence="12">
    <location>
        <position position="68"/>
    </location>
    <ligand>
        <name>substrate</name>
    </ligand>
</feature>
<evidence type="ECO:0000256" key="7">
    <source>
        <dbReference type="ARBA" id="ARBA00022630"/>
    </source>
</evidence>
<dbReference type="CDD" id="cd04740">
    <property type="entry name" value="DHOD_1B_like"/>
    <property type="match status" value="1"/>
</dbReference>
<comment type="similarity">
    <text evidence="4 12">Belongs to the dihydroorotate dehydrogenase family. Type 1 subfamily.</text>
</comment>
<dbReference type="GO" id="GO:0006210">
    <property type="term" value="P:thymine catabolic process"/>
    <property type="evidence" value="ECO:0007669"/>
    <property type="project" value="TreeGrafter"/>
</dbReference>
<dbReference type="PANTHER" id="PTHR43073:SF2">
    <property type="entry name" value="DIHYDROPYRIMIDINE DEHYDROGENASE [NADP(+)]"/>
    <property type="match status" value="1"/>
</dbReference>
<keyword evidence="10 12" id="KW-0560">Oxidoreductase</keyword>
<evidence type="ECO:0000313" key="14">
    <source>
        <dbReference type="EMBL" id="AIF05985.1"/>
    </source>
</evidence>
<comment type="subcellular location">
    <subcellularLocation>
        <location evidence="2 12">Cytoplasm</location>
    </subcellularLocation>
</comment>
<dbReference type="GO" id="GO:0002058">
    <property type="term" value="F:uracil binding"/>
    <property type="evidence" value="ECO:0007669"/>
    <property type="project" value="TreeGrafter"/>
</dbReference>
<dbReference type="GO" id="GO:0006212">
    <property type="term" value="P:uracil catabolic process"/>
    <property type="evidence" value="ECO:0007669"/>
    <property type="project" value="TreeGrafter"/>
</dbReference>
<evidence type="ECO:0000256" key="4">
    <source>
        <dbReference type="ARBA" id="ARBA00008008"/>
    </source>
</evidence>
<evidence type="ECO:0000256" key="6">
    <source>
        <dbReference type="ARBA" id="ARBA00022490"/>
    </source>
</evidence>